<proteinExistence type="predicted"/>
<gene>
    <name evidence="1" type="ORF">H5410_046201</name>
</gene>
<protein>
    <submittedName>
        <fullName evidence="1">Uncharacterized protein</fullName>
    </submittedName>
</protein>
<comment type="caution">
    <text evidence="1">The sequence shown here is derived from an EMBL/GenBank/DDBJ whole genome shotgun (WGS) entry which is preliminary data.</text>
</comment>
<dbReference type="OrthoDB" id="1225976at2759"/>
<reference evidence="1 2" key="1">
    <citation type="submission" date="2020-09" db="EMBL/GenBank/DDBJ databases">
        <title>De no assembly of potato wild relative species, Solanum commersonii.</title>
        <authorList>
            <person name="Cho K."/>
        </authorList>
    </citation>
    <scope>NUCLEOTIDE SEQUENCE [LARGE SCALE GENOMIC DNA]</scope>
    <source>
        <strain evidence="1">LZ3.2</strain>
        <tissue evidence="1">Leaf</tissue>
    </source>
</reference>
<dbReference type="EMBL" id="JACXVP010000009">
    <property type="protein sequence ID" value="KAG5585767.1"/>
    <property type="molecule type" value="Genomic_DNA"/>
</dbReference>
<keyword evidence="2" id="KW-1185">Reference proteome</keyword>
<dbReference type="AlphaFoldDB" id="A0A9J5XDT2"/>
<accession>A0A9J5XDT2</accession>
<dbReference type="Proteomes" id="UP000824120">
    <property type="component" value="Chromosome 9"/>
</dbReference>
<organism evidence="1 2">
    <name type="scientific">Solanum commersonii</name>
    <name type="common">Commerson's wild potato</name>
    <name type="synonym">Commerson's nightshade</name>
    <dbReference type="NCBI Taxonomy" id="4109"/>
    <lineage>
        <taxon>Eukaryota</taxon>
        <taxon>Viridiplantae</taxon>
        <taxon>Streptophyta</taxon>
        <taxon>Embryophyta</taxon>
        <taxon>Tracheophyta</taxon>
        <taxon>Spermatophyta</taxon>
        <taxon>Magnoliopsida</taxon>
        <taxon>eudicotyledons</taxon>
        <taxon>Gunneridae</taxon>
        <taxon>Pentapetalae</taxon>
        <taxon>asterids</taxon>
        <taxon>lamiids</taxon>
        <taxon>Solanales</taxon>
        <taxon>Solanaceae</taxon>
        <taxon>Solanoideae</taxon>
        <taxon>Solaneae</taxon>
        <taxon>Solanum</taxon>
    </lineage>
</organism>
<evidence type="ECO:0000313" key="2">
    <source>
        <dbReference type="Proteomes" id="UP000824120"/>
    </source>
</evidence>
<name>A0A9J5XDT2_SOLCO</name>
<sequence length="98" mass="11110">MPLTQEQAERVRLDLIGGPSRYGYAMTCLNRPFVNIILKKFTMEQKIVELSSQVEDSRARERWRDIEYVGLKAHLDALIALGGISPCSNDVTFPPRTS</sequence>
<evidence type="ECO:0000313" key="1">
    <source>
        <dbReference type="EMBL" id="KAG5585767.1"/>
    </source>
</evidence>